<proteinExistence type="predicted"/>
<dbReference type="InParanoid" id="A0A2H3DE79"/>
<accession>A0A2H3DE79</accession>
<gene>
    <name evidence="1" type="ORF">ARMGADRAFT_939262</name>
</gene>
<name>A0A2H3DE79_ARMGA</name>
<protein>
    <submittedName>
        <fullName evidence="1">Uncharacterized protein</fullName>
    </submittedName>
</protein>
<reference evidence="2" key="1">
    <citation type="journal article" date="2017" name="Nat. Ecol. Evol.">
        <title>Genome expansion and lineage-specific genetic innovations in the forest pathogenic fungi Armillaria.</title>
        <authorList>
            <person name="Sipos G."/>
            <person name="Prasanna A.N."/>
            <person name="Walter M.C."/>
            <person name="O'Connor E."/>
            <person name="Balint B."/>
            <person name="Krizsan K."/>
            <person name="Kiss B."/>
            <person name="Hess J."/>
            <person name="Varga T."/>
            <person name="Slot J."/>
            <person name="Riley R."/>
            <person name="Boka B."/>
            <person name="Rigling D."/>
            <person name="Barry K."/>
            <person name="Lee J."/>
            <person name="Mihaltcheva S."/>
            <person name="LaButti K."/>
            <person name="Lipzen A."/>
            <person name="Waldron R."/>
            <person name="Moloney N.M."/>
            <person name="Sperisen C."/>
            <person name="Kredics L."/>
            <person name="Vagvoelgyi C."/>
            <person name="Patrignani A."/>
            <person name="Fitzpatrick D."/>
            <person name="Nagy I."/>
            <person name="Doyle S."/>
            <person name="Anderson J.B."/>
            <person name="Grigoriev I.V."/>
            <person name="Gueldener U."/>
            <person name="Muensterkoetter M."/>
            <person name="Nagy L.G."/>
        </authorList>
    </citation>
    <scope>NUCLEOTIDE SEQUENCE [LARGE SCALE GENOMIC DNA]</scope>
    <source>
        <strain evidence="2">Ar21-2</strain>
    </source>
</reference>
<keyword evidence="2" id="KW-1185">Reference proteome</keyword>
<dbReference type="AlphaFoldDB" id="A0A2H3DE79"/>
<dbReference type="PANTHER" id="PTHR46579:SF1">
    <property type="entry name" value="F5_8 TYPE C DOMAIN-CONTAINING PROTEIN"/>
    <property type="match status" value="1"/>
</dbReference>
<dbReference type="EMBL" id="KZ293679">
    <property type="protein sequence ID" value="PBK87407.1"/>
    <property type="molecule type" value="Genomic_DNA"/>
</dbReference>
<dbReference type="PANTHER" id="PTHR46579">
    <property type="entry name" value="F5/8 TYPE C DOMAIN-CONTAINING PROTEIN-RELATED"/>
    <property type="match status" value="1"/>
</dbReference>
<dbReference type="OrthoDB" id="3269001at2759"/>
<evidence type="ECO:0000313" key="2">
    <source>
        <dbReference type="Proteomes" id="UP000217790"/>
    </source>
</evidence>
<dbReference type="OMA" id="HIQRYLA"/>
<feature type="non-terminal residue" evidence="1">
    <location>
        <position position="635"/>
    </location>
</feature>
<evidence type="ECO:0000313" key="1">
    <source>
        <dbReference type="EMBL" id="PBK87407.1"/>
    </source>
</evidence>
<dbReference type="Proteomes" id="UP000217790">
    <property type="component" value="Unassembled WGS sequence"/>
</dbReference>
<dbReference type="STRING" id="47427.A0A2H3DE79"/>
<sequence>MHSSVVNQIPKEPRTLIGRYSLDPSVQTFLSCPACYSLYPYTSGEMYQSSRYQHCTFTFDGSLCGTPLWINHRLRDGNIWRPARKYIYYHLIEWLGRLLSRPGIEELLEEACRREPRYPWQDISDSPAWQNFCDSDMSKFMVANANRELRLMFSLGMDSFNPFHSKQAKQSASSTGLYLNVYLAGVLPGPGKPSVEESNHSLRLIVDDFEALWKGVTFTKTFAFPSGRSARGVLVPLVCDMLGTRQAAGFTSATSTFPCTVCDITNNDIGNFSPGSWQPRDFTRHLRAAMTWSQQTTVKARESLTEKYGVRWTELLRLPYWDPIQYTVIDSMHLIQNLVSIHCREIWGINVDVEGTEGRPLPLHARGAIPERPSSAIMLHWQRLLTSADDESLRTALVADASIPILWHLCNDRRLYMHNGKKKQMIKALMVYNTGWTNFESRSDRKDKPQRHVLGKSVMENVYADMRSTILPSYVKAAPVDWGTAGRGKLSAAEWKTIGTIHLPITLIRLWGTTAEGSRKRQMLEHFIHLAKAILILDLRFSSNELSILYEEHIQRYLAELAELYPDIVIKITHHVAQHAGEFLRRFGPVHSYRTQVFERTNGIMQDKNTNSKFGDIESTFLFSTTREANLRALI</sequence>
<organism evidence="1 2">
    <name type="scientific">Armillaria gallica</name>
    <name type="common">Bulbous honey fungus</name>
    <name type="synonym">Armillaria bulbosa</name>
    <dbReference type="NCBI Taxonomy" id="47427"/>
    <lineage>
        <taxon>Eukaryota</taxon>
        <taxon>Fungi</taxon>
        <taxon>Dikarya</taxon>
        <taxon>Basidiomycota</taxon>
        <taxon>Agaricomycotina</taxon>
        <taxon>Agaricomycetes</taxon>
        <taxon>Agaricomycetidae</taxon>
        <taxon>Agaricales</taxon>
        <taxon>Marasmiineae</taxon>
        <taxon>Physalacriaceae</taxon>
        <taxon>Armillaria</taxon>
    </lineage>
</organism>